<gene>
    <name evidence="3" type="ORF">J121_1875</name>
</gene>
<dbReference type="PATRIC" id="fig|1306953.7.peg.1927"/>
<dbReference type="STRING" id="1306953.J121_1875"/>
<comment type="caution">
    <text evidence="3">The sequence shown here is derived from an EMBL/GenBank/DDBJ whole genome shotgun (WGS) entry which is preliminary data.</text>
</comment>
<proteinExistence type="predicted"/>
<dbReference type="AlphaFoldDB" id="A0A0L1KGT1"/>
<dbReference type="SUPFAM" id="SSF55729">
    <property type="entry name" value="Acyl-CoA N-acyltransferases (Nat)"/>
    <property type="match status" value="1"/>
</dbReference>
<sequence length="401" mass="44401">MAHIDELTTSNRLGPGSEHEARLQGTSTRSGVAGLSEGFSVASWRDADNAGFIEKWHHLALASATPNPFNEAWFLLPSLRQFDPKGEVMLATHVVNGELVGLMPMLRNRDYHGRPLPHLANWLHSNAFSGEPLVRADHCASFWQHMLDWCDRHAHGSLFFHLSGIPADGAALAALRDIAGKPDRGLRIVETIKRAVLHGGRSPQDHLRLALDKKRRKELNRKRRRLEELGELVLTRHDDDTGLASWIDQFLELEQAGWKGAQGSAISSATNTEAVFRESLEAAARLGKLERLAFHLDGQPVAMLSSFICEPHAFGFKTTFDESLAKLSPGMLLQVENLAILERSGVTLSDSCAAPDHPMIGQIWPDRREIVKLSIPIGGSLRRGIGRALTALELRRGRNRK</sequence>
<name>A0A0L1KGT1_9SPHN</name>
<accession>A0A0L1KGT1</accession>
<dbReference type="Proteomes" id="UP000037446">
    <property type="component" value="Unassembled WGS sequence"/>
</dbReference>
<feature type="domain" description="BioF2-like acetyltransferase" evidence="2">
    <location>
        <begin position="213"/>
        <end position="347"/>
    </location>
</feature>
<dbReference type="InterPro" id="IPR038740">
    <property type="entry name" value="BioF2-like_GNAT_dom"/>
</dbReference>
<evidence type="ECO:0000259" key="2">
    <source>
        <dbReference type="Pfam" id="PF13480"/>
    </source>
</evidence>
<feature type="region of interest" description="Disordered" evidence="1">
    <location>
        <begin position="1"/>
        <end position="29"/>
    </location>
</feature>
<evidence type="ECO:0000256" key="1">
    <source>
        <dbReference type="SAM" id="MobiDB-lite"/>
    </source>
</evidence>
<dbReference type="RefSeq" id="WP_198143416.1">
    <property type="nucleotide sequence ID" value="NZ_JYNE01000015.1"/>
</dbReference>
<evidence type="ECO:0000313" key="4">
    <source>
        <dbReference type="Proteomes" id="UP000037446"/>
    </source>
</evidence>
<evidence type="ECO:0000313" key="3">
    <source>
        <dbReference type="EMBL" id="KNH03285.1"/>
    </source>
</evidence>
<reference evidence="3" key="1">
    <citation type="submission" date="2015-02" db="EMBL/GenBank/DDBJ databases">
        <authorList>
            <person name="Chooi Y.-H."/>
        </authorList>
    </citation>
    <scope>NUCLEOTIDE SEQUENCE [LARGE SCALE GENOMIC DNA]</scope>
    <source>
        <strain evidence="3">LAMA 915</strain>
    </source>
</reference>
<dbReference type="InterPro" id="IPR016181">
    <property type="entry name" value="Acyl_CoA_acyltransferase"/>
</dbReference>
<dbReference type="Pfam" id="PF13480">
    <property type="entry name" value="Acetyltransf_6"/>
    <property type="match status" value="1"/>
</dbReference>
<dbReference type="EMBL" id="JYNE01000015">
    <property type="protein sequence ID" value="KNH03285.1"/>
    <property type="molecule type" value="Genomic_DNA"/>
</dbReference>
<organism evidence="3 4">
    <name type="scientific">Qipengyuania citrea LAMA 915</name>
    <dbReference type="NCBI Taxonomy" id="1306953"/>
    <lineage>
        <taxon>Bacteria</taxon>
        <taxon>Pseudomonadati</taxon>
        <taxon>Pseudomonadota</taxon>
        <taxon>Alphaproteobacteria</taxon>
        <taxon>Sphingomonadales</taxon>
        <taxon>Erythrobacteraceae</taxon>
        <taxon>Qipengyuania</taxon>
    </lineage>
</organism>
<protein>
    <submittedName>
        <fullName evidence="3">Protein involved in cellulose biosynthesis</fullName>
    </submittedName>
</protein>